<evidence type="ECO:0000256" key="3">
    <source>
        <dbReference type="ARBA" id="ARBA00022723"/>
    </source>
</evidence>
<dbReference type="PRINTS" id="PR00463">
    <property type="entry name" value="EP450I"/>
</dbReference>
<dbReference type="GO" id="GO:0016712">
    <property type="term" value="F:oxidoreductase activity, acting on paired donors, with incorporation or reduction of molecular oxygen, reduced flavin or flavoprotein as one donor, and incorporation of one atom of oxygen"/>
    <property type="evidence" value="ECO:0007669"/>
    <property type="project" value="TreeGrafter"/>
</dbReference>
<keyword evidence="4" id="KW-0408">Iron</keyword>
<dbReference type="GO" id="GO:0005737">
    <property type="term" value="C:cytoplasm"/>
    <property type="evidence" value="ECO:0007669"/>
    <property type="project" value="TreeGrafter"/>
</dbReference>
<dbReference type="Proteomes" id="UP001174136">
    <property type="component" value="Unassembled WGS sequence"/>
</dbReference>
<keyword evidence="3" id="KW-0479">Metal-binding</keyword>
<dbReference type="GO" id="GO:0020037">
    <property type="term" value="F:heme binding"/>
    <property type="evidence" value="ECO:0007669"/>
    <property type="project" value="InterPro"/>
</dbReference>
<sequence length="212" mass="24661">MQLSKSVLDPPHIIERCQREIDHVCDGKERVSFEDKDRMPFMQKARQNKEARFPPWTGLRKRGYIVHAVIQESQRFCSTLPLSVYHATTKDTELLGYQIPKGTLVIQNLSSVLYEEGQWKFPHEFNPDNFLNDQGELQKLEAFMPFSGPACVLGRGWLVMELFLVLVTLLRRFQLVWPEDAGLPDYTPVFGVTQAPRPFNMIFRPRENQSQH</sequence>
<comment type="caution">
    <text evidence="5">The sequence shown here is derived from an EMBL/GenBank/DDBJ whole genome shotgun (WGS) entry which is preliminary data.</text>
</comment>
<evidence type="ECO:0000313" key="6">
    <source>
        <dbReference type="Proteomes" id="UP001174136"/>
    </source>
</evidence>
<dbReference type="InterPro" id="IPR036396">
    <property type="entry name" value="Cyt_P450_sf"/>
</dbReference>
<dbReference type="Pfam" id="PF00067">
    <property type="entry name" value="p450"/>
    <property type="match status" value="1"/>
</dbReference>
<dbReference type="InterPro" id="IPR050182">
    <property type="entry name" value="Cytochrome_P450_fam2"/>
</dbReference>
<name>A0AA47MBQ3_MERPO</name>
<dbReference type="EMBL" id="JAOPHQ010004903">
    <property type="protein sequence ID" value="KAK0137303.1"/>
    <property type="molecule type" value="Genomic_DNA"/>
</dbReference>
<evidence type="ECO:0000256" key="2">
    <source>
        <dbReference type="ARBA" id="ARBA00010617"/>
    </source>
</evidence>
<gene>
    <name evidence="5" type="primary">Cyp2d4</name>
    <name evidence="5" type="ORF">N1851_026488</name>
</gene>
<dbReference type="InterPro" id="IPR001128">
    <property type="entry name" value="Cyt_P450"/>
</dbReference>
<accession>A0AA47MBQ3</accession>
<reference evidence="5" key="1">
    <citation type="journal article" date="2023" name="Front. Mar. Sci.">
        <title>A new Merluccius polli reference genome to investigate the effects of global change in West African waters.</title>
        <authorList>
            <person name="Mateo J.L."/>
            <person name="Blanco-Fernandez C."/>
            <person name="Garcia-Vazquez E."/>
            <person name="Machado-Schiaffino G."/>
        </authorList>
    </citation>
    <scope>NUCLEOTIDE SEQUENCE</scope>
    <source>
        <strain evidence="5">C29</strain>
        <tissue evidence="5">Fin</tissue>
    </source>
</reference>
<dbReference type="GO" id="GO:0006805">
    <property type="term" value="P:xenobiotic metabolic process"/>
    <property type="evidence" value="ECO:0007669"/>
    <property type="project" value="TreeGrafter"/>
</dbReference>
<dbReference type="GO" id="GO:0006082">
    <property type="term" value="P:organic acid metabolic process"/>
    <property type="evidence" value="ECO:0007669"/>
    <property type="project" value="TreeGrafter"/>
</dbReference>
<dbReference type="AlphaFoldDB" id="A0AA47MBQ3"/>
<proteinExistence type="inferred from homology"/>
<protein>
    <submittedName>
        <fullName evidence="5">Cytochrome P450 2D4</fullName>
    </submittedName>
</protein>
<dbReference type="SUPFAM" id="SSF48264">
    <property type="entry name" value="Cytochrome P450"/>
    <property type="match status" value="1"/>
</dbReference>
<dbReference type="Gene3D" id="1.10.630.10">
    <property type="entry name" value="Cytochrome P450"/>
    <property type="match status" value="1"/>
</dbReference>
<evidence type="ECO:0000256" key="1">
    <source>
        <dbReference type="ARBA" id="ARBA00001971"/>
    </source>
</evidence>
<evidence type="ECO:0000313" key="5">
    <source>
        <dbReference type="EMBL" id="KAK0137303.1"/>
    </source>
</evidence>
<dbReference type="PANTHER" id="PTHR24300">
    <property type="entry name" value="CYTOCHROME P450 508A4-RELATED"/>
    <property type="match status" value="1"/>
</dbReference>
<dbReference type="GO" id="GO:0005506">
    <property type="term" value="F:iron ion binding"/>
    <property type="evidence" value="ECO:0007669"/>
    <property type="project" value="InterPro"/>
</dbReference>
<dbReference type="PANTHER" id="PTHR24300:SF327">
    <property type="entry name" value="CYTOCHROME P450 2F2-RELATED"/>
    <property type="match status" value="1"/>
</dbReference>
<organism evidence="5 6">
    <name type="scientific">Merluccius polli</name>
    <name type="common">Benguela hake</name>
    <name type="synonym">Merluccius cadenati</name>
    <dbReference type="NCBI Taxonomy" id="89951"/>
    <lineage>
        <taxon>Eukaryota</taxon>
        <taxon>Metazoa</taxon>
        <taxon>Chordata</taxon>
        <taxon>Craniata</taxon>
        <taxon>Vertebrata</taxon>
        <taxon>Euteleostomi</taxon>
        <taxon>Actinopterygii</taxon>
        <taxon>Neopterygii</taxon>
        <taxon>Teleostei</taxon>
        <taxon>Neoteleostei</taxon>
        <taxon>Acanthomorphata</taxon>
        <taxon>Zeiogadaria</taxon>
        <taxon>Gadariae</taxon>
        <taxon>Gadiformes</taxon>
        <taxon>Gadoidei</taxon>
        <taxon>Merlucciidae</taxon>
        <taxon>Merluccius</taxon>
    </lineage>
</organism>
<dbReference type="InterPro" id="IPR002401">
    <property type="entry name" value="Cyt_P450_E_grp-I"/>
</dbReference>
<keyword evidence="6" id="KW-1185">Reference proteome</keyword>
<comment type="cofactor">
    <cofactor evidence="1">
        <name>heme</name>
        <dbReference type="ChEBI" id="CHEBI:30413"/>
    </cofactor>
</comment>
<comment type="similarity">
    <text evidence="2">Belongs to the cytochrome P450 family.</text>
</comment>
<evidence type="ECO:0000256" key="4">
    <source>
        <dbReference type="ARBA" id="ARBA00023004"/>
    </source>
</evidence>